<dbReference type="RefSeq" id="WP_143436416.1">
    <property type="nucleotide sequence ID" value="NZ_MTSE01000003.1"/>
</dbReference>
<evidence type="ECO:0000313" key="1">
    <source>
        <dbReference type="EMBL" id="OUJ74709.1"/>
    </source>
</evidence>
<dbReference type="AlphaFoldDB" id="A0A243WI72"/>
<organism evidence="1 2">
    <name type="scientific">Hymenobacter crusticola</name>
    <dbReference type="NCBI Taxonomy" id="1770526"/>
    <lineage>
        <taxon>Bacteria</taxon>
        <taxon>Pseudomonadati</taxon>
        <taxon>Bacteroidota</taxon>
        <taxon>Cytophagia</taxon>
        <taxon>Cytophagales</taxon>
        <taxon>Hymenobacteraceae</taxon>
        <taxon>Hymenobacter</taxon>
    </lineage>
</organism>
<proteinExistence type="predicted"/>
<name>A0A243WI72_9BACT</name>
<accession>A0A243WI72</accession>
<keyword evidence="2" id="KW-1185">Reference proteome</keyword>
<comment type="caution">
    <text evidence="1">The sequence shown here is derived from an EMBL/GenBank/DDBJ whole genome shotgun (WGS) entry which is preliminary data.</text>
</comment>
<evidence type="ECO:0000313" key="2">
    <source>
        <dbReference type="Proteomes" id="UP000194873"/>
    </source>
</evidence>
<protein>
    <submittedName>
        <fullName evidence="1">Uncharacterized protein</fullName>
    </submittedName>
</protein>
<gene>
    <name evidence="1" type="ORF">BXP70_08070</name>
</gene>
<dbReference type="Proteomes" id="UP000194873">
    <property type="component" value="Unassembled WGS sequence"/>
</dbReference>
<reference evidence="1 2" key="1">
    <citation type="submission" date="2017-01" db="EMBL/GenBank/DDBJ databases">
        <title>A new Hymenobacter.</title>
        <authorList>
            <person name="Liang Y."/>
            <person name="Feng F."/>
        </authorList>
    </citation>
    <scope>NUCLEOTIDE SEQUENCE [LARGE SCALE GENOMIC DNA]</scope>
    <source>
        <strain evidence="1">MIMBbqt21</strain>
    </source>
</reference>
<dbReference type="OrthoDB" id="4774605at2"/>
<dbReference type="EMBL" id="MTSE01000003">
    <property type="protein sequence ID" value="OUJ74709.1"/>
    <property type="molecule type" value="Genomic_DNA"/>
</dbReference>
<sequence>MARLIDTQSLPELPSQITLSPGDVLVLQASGGYVQTGDDVLEMLGAYQPGLLQAAGTVLSPMGAPGTVLLRALQPGQATVNVVMGDPWFSPETHTLGVIVEV</sequence>